<accession>A0ACB8B1A5</accession>
<proteinExistence type="predicted"/>
<gene>
    <name evidence="1" type="ORF">BV22DRAFT_1134240</name>
</gene>
<evidence type="ECO:0000313" key="1">
    <source>
        <dbReference type="EMBL" id="KAH7918903.1"/>
    </source>
</evidence>
<keyword evidence="2" id="KW-1185">Reference proteome</keyword>
<organism evidence="1 2">
    <name type="scientific">Leucogyrophana mollusca</name>
    <dbReference type="NCBI Taxonomy" id="85980"/>
    <lineage>
        <taxon>Eukaryota</taxon>
        <taxon>Fungi</taxon>
        <taxon>Dikarya</taxon>
        <taxon>Basidiomycota</taxon>
        <taxon>Agaricomycotina</taxon>
        <taxon>Agaricomycetes</taxon>
        <taxon>Agaricomycetidae</taxon>
        <taxon>Boletales</taxon>
        <taxon>Boletales incertae sedis</taxon>
        <taxon>Leucogyrophana</taxon>
    </lineage>
</organism>
<reference evidence="1" key="1">
    <citation type="journal article" date="2021" name="New Phytol.">
        <title>Evolutionary innovations through gain and loss of genes in the ectomycorrhizal Boletales.</title>
        <authorList>
            <person name="Wu G."/>
            <person name="Miyauchi S."/>
            <person name="Morin E."/>
            <person name="Kuo A."/>
            <person name="Drula E."/>
            <person name="Varga T."/>
            <person name="Kohler A."/>
            <person name="Feng B."/>
            <person name="Cao Y."/>
            <person name="Lipzen A."/>
            <person name="Daum C."/>
            <person name="Hundley H."/>
            <person name="Pangilinan J."/>
            <person name="Johnson J."/>
            <person name="Barry K."/>
            <person name="LaButti K."/>
            <person name="Ng V."/>
            <person name="Ahrendt S."/>
            <person name="Min B."/>
            <person name="Choi I.G."/>
            <person name="Park H."/>
            <person name="Plett J.M."/>
            <person name="Magnuson J."/>
            <person name="Spatafora J.W."/>
            <person name="Nagy L.G."/>
            <person name="Henrissat B."/>
            <person name="Grigoriev I.V."/>
            <person name="Yang Z.L."/>
            <person name="Xu J."/>
            <person name="Martin F.M."/>
        </authorList>
    </citation>
    <scope>NUCLEOTIDE SEQUENCE</scope>
    <source>
        <strain evidence="1">KUC20120723A-06</strain>
    </source>
</reference>
<protein>
    <submittedName>
        <fullName evidence="1">Uncharacterized protein</fullName>
    </submittedName>
</protein>
<dbReference type="EMBL" id="MU266718">
    <property type="protein sequence ID" value="KAH7918903.1"/>
    <property type="molecule type" value="Genomic_DNA"/>
</dbReference>
<comment type="caution">
    <text evidence="1">The sequence shown here is derived from an EMBL/GenBank/DDBJ whole genome shotgun (WGS) entry which is preliminary data.</text>
</comment>
<evidence type="ECO:0000313" key="2">
    <source>
        <dbReference type="Proteomes" id="UP000790709"/>
    </source>
</evidence>
<sequence length="70" mass="7452">MASQGDGGFILYESRRPPPTSSPLNSKPKLYLSKQCNGHTHVEPAKEAQSAHLILKPTFRVGAVPPGALA</sequence>
<name>A0ACB8B1A5_9AGAM</name>
<dbReference type="Proteomes" id="UP000790709">
    <property type="component" value="Unassembled WGS sequence"/>
</dbReference>